<dbReference type="SUPFAM" id="SSF48726">
    <property type="entry name" value="Immunoglobulin"/>
    <property type="match status" value="1"/>
</dbReference>
<dbReference type="CDD" id="cd00096">
    <property type="entry name" value="Ig"/>
    <property type="match status" value="1"/>
</dbReference>
<dbReference type="Proteomes" id="UP001283361">
    <property type="component" value="Unassembled WGS sequence"/>
</dbReference>
<keyword evidence="3" id="KW-1133">Transmembrane helix</keyword>
<dbReference type="Pfam" id="PF07679">
    <property type="entry name" value="I-set"/>
    <property type="match status" value="1"/>
</dbReference>
<dbReference type="PROSITE" id="PS50853">
    <property type="entry name" value="FN3"/>
    <property type="match status" value="4"/>
</dbReference>
<dbReference type="PANTHER" id="PTHR13817:SF175">
    <property type="entry name" value="IG-LIKE AND FIBRONECTIN TYPE-III DOMAIN-CONTAINING PROTEIN C27B7.7"/>
    <property type="match status" value="1"/>
</dbReference>
<dbReference type="AlphaFoldDB" id="A0AAE0ZFB8"/>
<evidence type="ECO:0000313" key="7">
    <source>
        <dbReference type="Proteomes" id="UP001283361"/>
    </source>
</evidence>
<dbReference type="EMBL" id="JAWDGP010004062">
    <property type="protein sequence ID" value="KAK3768292.1"/>
    <property type="molecule type" value="Genomic_DNA"/>
</dbReference>
<dbReference type="SMART" id="SM00060">
    <property type="entry name" value="FN3"/>
    <property type="match status" value="4"/>
</dbReference>
<evidence type="ECO:0000259" key="4">
    <source>
        <dbReference type="PROSITE" id="PS50835"/>
    </source>
</evidence>
<dbReference type="InterPro" id="IPR007110">
    <property type="entry name" value="Ig-like_dom"/>
</dbReference>
<feature type="domain" description="Ig-like" evidence="4">
    <location>
        <begin position="45"/>
        <end position="179"/>
    </location>
</feature>
<dbReference type="InterPro" id="IPR050964">
    <property type="entry name" value="Striated_Muscle_Regulatory"/>
</dbReference>
<keyword evidence="3" id="KW-0472">Membrane</keyword>
<reference evidence="6" key="1">
    <citation type="journal article" date="2023" name="G3 (Bethesda)">
        <title>A reference genome for the long-term kleptoplast-retaining sea slug Elysia crispata morphotype clarki.</title>
        <authorList>
            <person name="Eastman K.E."/>
            <person name="Pendleton A.L."/>
            <person name="Shaikh M.A."/>
            <person name="Suttiyut T."/>
            <person name="Ogas R."/>
            <person name="Tomko P."/>
            <person name="Gavelis G."/>
            <person name="Widhalm J.R."/>
            <person name="Wisecaver J.H."/>
        </authorList>
    </citation>
    <scope>NUCLEOTIDE SEQUENCE</scope>
    <source>
        <strain evidence="6">ECLA1</strain>
    </source>
</reference>
<dbReference type="Pfam" id="PF00041">
    <property type="entry name" value="fn3"/>
    <property type="match status" value="2"/>
</dbReference>
<evidence type="ECO:0000256" key="1">
    <source>
        <dbReference type="ARBA" id="ARBA00022737"/>
    </source>
</evidence>
<keyword evidence="7" id="KW-1185">Reference proteome</keyword>
<accession>A0AAE0ZFB8</accession>
<organism evidence="6 7">
    <name type="scientific">Elysia crispata</name>
    <name type="common">lettuce slug</name>
    <dbReference type="NCBI Taxonomy" id="231223"/>
    <lineage>
        <taxon>Eukaryota</taxon>
        <taxon>Metazoa</taxon>
        <taxon>Spiralia</taxon>
        <taxon>Lophotrochozoa</taxon>
        <taxon>Mollusca</taxon>
        <taxon>Gastropoda</taxon>
        <taxon>Heterobranchia</taxon>
        <taxon>Euthyneura</taxon>
        <taxon>Panpulmonata</taxon>
        <taxon>Sacoglossa</taxon>
        <taxon>Placobranchoidea</taxon>
        <taxon>Plakobranchidae</taxon>
        <taxon>Elysia</taxon>
    </lineage>
</organism>
<dbReference type="InterPro" id="IPR013783">
    <property type="entry name" value="Ig-like_fold"/>
</dbReference>
<feature type="transmembrane region" description="Helical" evidence="3">
    <location>
        <begin position="31"/>
        <end position="51"/>
    </location>
</feature>
<feature type="domain" description="Fibronectin type-III" evidence="5">
    <location>
        <begin position="388"/>
        <end position="501"/>
    </location>
</feature>
<dbReference type="SUPFAM" id="SSF49265">
    <property type="entry name" value="Fibronectin type III"/>
    <property type="match status" value="2"/>
</dbReference>
<dbReference type="PROSITE" id="PS50835">
    <property type="entry name" value="IG_LIKE"/>
    <property type="match status" value="1"/>
</dbReference>
<keyword evidence="1" id="KW-0677">Repeat</keyword>
<comment type="caution">
    <text evidence="6">The sequence shown here is derived from an EMBL/GenBank/DDBJ whole genome shotgun (WGS) entry which is preliminary data.</text>
</comment>
<dbReference type="InterPro" id="IPR003961">
    <property type="entry name" value="FN3_dom"/>
</dbReference>
<feature type="region of interest" description="Disordered" evidence="2">
    <location>
        <begin position="265"/>
        <end position="292"/>
    </location>
</feature>
<sequence length="665" mass="74560">MIKQRSHQQASSVSPLYQTFQEPLVGLHMHWILAVAIFNAYLVVPCGGVYIDTPPKDIIVGEGEEAKFLCLTSVLPRSEGQEALITVHWKFLGQHLDVTDPDGAVKDSSEPAKILMAEPAGNGEEAMELEEDLAPRYRLRTFENRHVLVIDQVRPEDEGDYTCVVTYGNSSESAQGSLTIRRIPEPPVDVTVRCHGDKAEVSWNPGRANGAETSNYLVQYNLIKENPDEWFSYYEDTIGSITVAYIELAPYGDYSFRVIARNRFGSSRPSEPTEETCTTPPDRPDRNPRHVRSRTDKKGFLVIEWEPLHRLSFHGNGFGYLVLWRRKGTYGYNSAQVEGSYSSSFSQEVDDVYGLYEFQVRSKNKLGEATNPSLVYIGHSYEAEPELVVEGFQLDKLRNVTQTTAHFVWEAVDPKDSKIHGKFKGYKILYWKWDVQEQPKKEVFIPYSGRMDGSGPVKGDEVGGSISGLPAYSVIKAQIVVVNSHYVGPPSTTVDVFTEEGRPSEVEDLHVDKMTHNTIIIRWLPPKQPNGVLQGFDIGYQPVLDGHLGKLRVLGSRTNNPLRLEAQITRLKPNHWYRIHVAARTRAGRGDLSVMDVRTSNFTGVAASSDSTLYRAHNDTPELTDNSSKSSACGNHDKTLFGMRFITVTLTVYIATKVFHGQQIS</sequence>
<dbReference type="InterPro" id="IPR013098">
    <property type="entry name" value="Ig_I-set"/>
</dbReference>
<name>A0AAE0ZFB8_9GAST</name>
<feature type="compositionally biased region" description="Basic and acidic residues" evidence="2">
    <location>
        <begin position="282"/>
        <end position="292"/>
    </location>
</feature>
<feature type="domain" description="Fibronectin type-III" evidence="5">
    <location>
        <begin position="284"/>
        <end position="383"/>
    </location>
</feature>
<dbReference type="InterPro" id="IPR036179">
    <property type="entry name" value="Ig-like_dom_sf"/>
</dbReference>
<feature type="domain" description="Fibronectin type-III" evidence="5">
    <location>
        <begin position="505"/>
        <end position="603"/>
    </location>
</feature>
<dbReference type="SMART" id="SM00409">
    <property type="entry name" value="IG"/>
    <property type="match status" value="1"/>
</dbReference>
<evidence type="ECO:0000256" key="2">
    <source>
        <dbReference type="SAM" id="MobiDB-lite"/>
    </source>
</evidence>
<proteinExistence type="predicted"/>
<keyword evidence="3" id="KW-0812">Transmembrane</keyword>
<protein>
    <submittedName>
        <fullName evidence="6">Uncharacterized protein</fullName>
    </submittedName>
</protein>
<evidence type="ECO:0000256" key="3">
    <source>
        <dbReference type="SAM" id="Phobius"/>
    </source>
</evidence>
<dbReference type="InterPro" id="IPR036116">
    <property type="entry name" value="FN3_sf"/>
</dbReference>
<dbReference type="CDD" id="cd00063">
    <property type="entry name" value="FN3"/>
    <property type="match status" value="4"/>
</dbReference>
<feature type="compositionally biased region" description="Low complexity" evidence="2">
    <location>
        <begin position="266"/>
        <end position="280"/>
    </location>
</feature>
<evidence type="ECO:0000313" key="6">
    <source>
        <dbReference type="EMBL" id="KAK3768292.1"/>
    </source>
</evidence>
<feature type="domain" description="Fibronectin type-III" evidence="5">
    <location>
        <begin position="183"/>
        <end position="282"/>
    </location>
</feature>
<dbReference type="Gene3D" id="2.60.40.10">
    <property type="entry name" value="Immunoglobulins"/>
    <property type="match status" value="5"/>
</dbReference>
<gene>
    <name evidence="6" type="ORF">RRG08_031084</name>
</gene>
<dbReference type="InterPro" id="IPR003599">
    <property type="entry name" value="Ig_sub"/>
</dbReference>
<dbReference type="PANTHER" id="PTHR13817">
    <property type="entry name" value="TITIN"/>
    <property type="match status" value="1"/>
</dbReference>
<evidence type="ECO:0000259" key="5">
    <source>
        <dbReference type="PROSITE" id="PS50853"/>
    </source>
</evidence>